<dbReference type="STRING" id="1817813.A2008_06735"/>
<dbReference type="AlphaFoldDB" id="A0A1F7WIF5"/>
<comment type="similarity">
    <text evidence="1">Belongs to the bacterial sugar transferase family.</text>
</comment>
<keyword evidence="2" id="KW-0812">Transmembrane</keyword>
<evidence type="ECO:0000256" key="2">
    <source>
        <dbReference type="SAM" id="Phobius"/>
    </source>
</evidence>
<dbReference type="GO" id="GO:0016780">
    <property type="term" value="F:phosphotransferase activity, for other substituted phosphate groups"/>
    <property type="evidence" value="ECO:0007669"/>
    <property type="project" value="TreeGrafter"/>
</dbReference>
<evidence type="ECO:0000259" key="3">
    <source>
        <dbReference type="Pfam" id="PF02397"/>
    </source>
</evidence>
<protein>
    <recommendedName>
        <fullName evidence="3">Bacterial sugar transferase domain-containing protein</fullName>
    </recommendedName>
</protein>
<evidence type="ECO:0000256" key="1">
    <source>
        <dbReference type="ARBA" id="ARBA00006464"/>
    </source>
</evidence>
<comment type="caution">
    <text evidence="4">The sequence shown here is derived from an EMBL/GenBank/DDBJ whole genome shotgun (WGS) entry which is preliminary data.</text>
</comment>
<feature type="domain" description="Bacterial sugar transferase" evidence="3">
    <location>
        <begin position="18"/>
        <end position="193"/>
    </location>
</feature>
<keyword evidence="2" id="KW-1133">Transmembrane helix</keyword>
<proteinExistence type="inferred from homology"/>
<feature type="transmembrane region" description="Helical" evidence="2">
    <location>
        <begin position="22"/>
        <end position="45"/>
    </location>
</feature>
<evidence type="ECO:0000313" key="5">
    <source>
        <dbReference type="Proteomes" id="UP000178735"/>
    </source>
</evidence>
<accession>A0A1F7WIF5</accession>
<sequence>MRYISDAFGEIYKKYITRVFDVIFSILILLLFSPLWLIIAALIKLDSRGPAIFRQIRVGLDGKLFQMYKFRTMVNNAHKSGPLLTQKNDSRITFIGGILRKTSLDEIPNFINVVKGEMSVIGPRPEVPDIACHYDRWQKKVLSVKPGITGFSQVLGRQELEIDYKSRLDRYYIKKMGLCIDMWIMFKTIFVVFDGSGTR</sequence>
<dbReference type="Pfam" id="PF02397">
    <property type="entry name" value="Bac_transf"/>
    <property type="match status" value="1"/>
</dbReference>
<organism evidence="4 5">
    <name type="scientific">Candidatus Wallbacteria bacterium GWC2_49_35</name>
    <dbReference type="NCBI Taxonomy" id="1817813"/>
    <lineage>
        <taxon>Bacteria</taxon>
        <taxon>Candidatus Walliibacteriota</taxon>
    </lineage>
</organism>
<dbReference type="EMBL" id="MGFH01000210">
    <property type="protein sequence ID" value="OGM02347.1"/>
    <property type="molecule type" value="Genomic_DNA"/>
</dbReference>
<dbReference type="PANTHER" id="PTHR30576">
    <property type="entry name" value="COLANIC BIOSYNTHESIS UDP-GLUCOSE LIPID CARRIER TRANSFERASE"/>
    <property type="match status" value="1"/>
</dbReference>
<keyword evidence="2" id="KW-0472">Membrane</keyword>
<evidence type="ECO:0000313" key="4">
    <source>
        <dbReference type="EMBL" id="OGM02347.1"/>
    </source>
</evidence>
<name>A0A1F7WIF5_9BACT</name>
<dbReference type="InterPro" id="IPR003362">
    <property type="entry name" value="Bact_transf"/>
</dbReference>
<dbReference type="Proteomes" id="UP000178735">
    <property type="component" value="Unassembled WGS sequence"/>
</dbReference>
<gene>
    <name evidence="4" type="ORF">A2008_06735</name>
</gene>
<reference evidence="4 5" key="1">
    <citation type="journal article" date="2016" name="Nat. Commun.">
        <title>Thousands of microbial genomes shed light on interconnected biogeochemical processes in an aquifer system.</title>
        <authorList>
            <person name="Anantharaman K."/>
            <person name="Brown C.T."/>
            <person name="Hug L.A."/>
            <person name="Sharon I."/>
            <person name="Castelle C.J."/>
            <person name="Probst A.J."/>
            <person name="Thomas B.C."/>
            <person name="Singh A."/>
            <person name="Wilkins M.J."/>
            <person name="Karaoz U."/>
            <person name="Brodie E.L."/>
            <person name="Williams K.H."/>
            <person name="Hubbard S.S."/>
            <person name="Banfield J.F."/>
        </authorList>
    </citation>
    <scope>NUCLEOTIDE SEQUENCE [LARGE SCALE GENOMIC DNA]</scope>
</reference>
<dbReference type="PANTHER" id="PTHR30576:SF10">
    <property type="entry name" value="SLL5057 PROTEIN"/>
    <property type="match status" value="1"/>
</dbReference>